<dbReference type="EMBL" id="ABYK01000036">
    <property type="protein sequence ID" value="EDZ93187.1"/>
    <property type="molecule type" value="Genomic_DNA"/>
</dbReference>
<keyword evidence="1" id="KW-0472">Membrane</keyword>
<reference evidence="2 3" key="1">
    <citation type="journal article" date="2011" name="Appl. Environ. Microbiol.">
        <title>Contribution of a Sodium Ion Gradient to Energy Conservation during Fermentation in the Cyanobacterium Arthrospira (Spirulina) maxima CS-328.</title>
        <authorList>
            <person name="Carrieri D."/>
            <person name="Ananyev G."/>
            <person name="Lenz O."/>
            <person name="Bryant D.A."/>
            <person name="Dismukes G.C."/>
        </authorList>
    </citation>
    <scope>NUCLEOTIDE SEQUENCE [LARGE SCALE GENOMIC DNA]</scope>
    <source>
        <strain evidence="2 3">CS-328</strain>
    </source>
</reference>
<keyword evidence="1" id="KW-1133">Transmembrane helix</keyword>
<evidence type="ECO:0000313" key="2">
    <source>
        <dbReference type="EMBL" id="EDZ93187.1"/>
    </source>
</evidence>
<evidence type="ECO:0000256" key="1">
    <source>
        <dbReference type="SAM" id="Phobius"/>
    </source>
</evidence>
<sequence length="54" mass="6088">MVLLVLQIISRMFEYETELLLKALVLVLCGIAVIIAGLWFEKNLSRPTLPNSKS</sequence>
<gene>
    <name evidence="2" type="ORF">AmaxDRAFT_4071</name>
</gene>
<protein>
    <submittedName>
        <fullName evidence="2">Uncharacterized protein</fullName>
    </submittedName>
</protein>
<accession>B5W5M2</accession>
<dbReference type="AlphaFoldDB" id="B5W5M2"/>
<dbReference type="Proteomes" id="UP000004061">
    <property type="component" value="Unassembled WGS sequence"/>
</dbReference>
<keyword evidence="3" id="KW-1185">Reference proteome</keyword>
<feature type="transmembrane region" description="Helical" evidence="1">
    <location>
        <begin position="20"/>
        <end position="40"/>
    </location>
</feature>
<proteinExistence type="predicted"/>
<comment type="caution">
    <text evidence="2">The sequence shown here is derived from an EMBL/GenBank/DDBJ whole genome shotgun (WGS) entry which is preliminary data.</text>
</comment>
<keyword evidence="1" id="KW-0812">Transmembrane</keyword>
<evidence type="ECO:0000313" key="3">
    <source>
        <dbReference type="Proteomes" id="UP000004061"/>
    </source>
</evidence>
<name>B5W5M2_LIMMA</name>
<organism evidence="2 3">
    <name type="scientific">Limnospira maxima CS-328</name>
    <dbReference type="NCBI Taxonomy" id="513049"/>
    <lineage>
        <taxon>Bacteria</taxon>
        <taxon>Bacillati</taxon>
        <taxon>Cyanobacteriota</taxon>
        <taxon>Cyanophyceae</taxon>
        <taxon>Oscillatoriophycideae</taxon>
        <taxon>Oscillatoriales</taxon>
        <taxon>Sirenicapillariaceae</taxon>
        <taxon>Limnospira</taxon>
    </lineage>
</organism>